<evidence type="ECO:0000313" key="1">
    <source>
        <dbReference type="EMBL" id="OSC34717.1"/>
    </source>
</evidence>
<keyword evidence="2" id="KW-1185">Reference proteome</keyword>
<protein>
    <submittedName>
        <fullName evidence="1">Uncharacterized protein</fullName>
    </submittedName>
</protein>
<sequence>MLCSMAEYTVSHPQLPEGINGVTTVETSGGIDAALDLASSHVAAILRHRNIVAYARPEDVADLVTVEAIS</sequence>
<dbReference type="Proteomes" id="UP000193577">
    <property type="component" value="Unassembled WGS sequence"/>
</dbReference>
<gene>
    <name evidence="1" type="ORF">B8W67_05565</name>
</gene>
<dbReference type="EMBL" id="NCXO01000008">
    <property type="protein sequence ID" value="OSC34717.1"/>
    <property type="molecule type" value="Genomic_DNA"/>
</dbReference>
<comment type="caution">
    <text evidence="1">The sequence shown here is derived from an EMBL/GenBank/DDBJ whole genome shotgun (WGS) entry which is preliminary data.</text>
</comment>
<proteinExistence type="predicted"/>
<dbReference type="AlphaFoldDB" id="A0AA91PGF3"/>
<accession>A0AA91PGF3</accession>
<name>A0AA91PGF3_9MYCO</name>
<reference evidence="1 2" key="1">
    <citation type="submission" date="2017-04" db="EMBL/GenBank/DDBJ databases">
        <title>The new phylogeny of genus Mycobacterium.</title>
        <authorList>
            <person name="Tortoli E."/>
            <person name="Trovato A."/>
            <person name="Cirillo D.M."/>
        </authorList>
    </citation>
    <scope>NUCLEOTIDE SEQUENCE [LARGE SCALE GENOMIC DNA]</scope>
    <source>
        <strain evidence="1 2">KCTC 19819</strain>
    </source>
</reference>
<evidence type="ECO:0000313" key="2">
    <source>
        <dbReference type="Proteomes" id="UP000193577"/>
    </source>
</evidence>
<organism evidence="1 2">
    <name type="scientific">Mycolicibacillus koreensis</name>
    <dbReference type="NCBI Taxonomy" id="1069220"/>
    <lineage>
        <taxon>Bacteria</taxon>
        <taxon>Bacillati</taxon>
        <taxon>Actinomycetota</taxon>
        <taxon>Actinomycetes</taxon>
        <taxon>Mycobacteriales</taxon>
        <taxon>Mycobacteriaceae</taxon>
        <taxon>Mycolicibacillus</taxon>
    </lineage>
</organism>